<gene>
    <name evidence="1" type="ORF">GCM10009668_25870</name>
</gene>
<proteinExistence type="predicted"/>
<organism evidence="1 2">
    <name type="scientific">Nocardioides dubius</name>
    <dbReference type="NCBI Taxonomy" id="317019"/>
    <lineage>
        <taxon>Bacteria</taxon>
        <taxon>Bacillati</taxon>
        <taxon>Actinomycetota</taxon>
        <taxon>Actinomycetes</taxon>
        <taxon>Propionibacteriales</taxon>
        <taxon>Nocardioidaceae</taxon>
        <taxon>Nocardioides</taxon>
    </lineage>
</organism>
<accession>A0ABP4EHM3</accession>
<dbReference type="Proteomes" id="UP001501581">
    <property type="component" value="Unassembled WGS sequence"/>
</dbReference>
<dbReference type="EMBL" id="BAAALG010000011">
    <property type="protein sequence ID" value="GAA1105313.1"/>
    <property type="molecule type" value="Genomic_DNA"/>
</dbReference>
<evidence type="ECO:0008006" key="3">
    <source>
        <dbReference type="Google" id="ProtNLM"/>
    </source>
</evidence>
<keyword evidence="2" id="KW-1185">Reference proteome</keyword>
<evidence type="ECO:0000313" key="1">
    <source>
        <dbReference type="EMBL" id="GAA1105313.1"/>
    </source>
</evidence>
<name>A0ABP4EHM3_9ACTN</name>
<comment type="caution">
    <text evidence="1">The sequence shown here is derived from an EMBL/GenBank/DDBJ whole genome shotgun (WGS) entry which is preliminary data.</text>
</comment>
<reference evidence="2" key="1">
    <citation type="journal article" date="2019" name="Int. J. Syst. Evol. Microbiol.">
        <title>The Global Catalogue of Microorganisms (GCM) 10K type strain sequencing project: providing services to taxonomists for standard genome sequencing and annotation.</title>
        <authorList>
            <consortium name="The Broad Institute Genomics Platform"/>
            <consortium name="The Broad Institute Genome Sequencing Center for Infectious Disease"/>
            <person name="Wu L."/>
            <person name="Ma J."/>
        </authorList>
    </citation>
    <scope>NUCLEOTIDE SEQUENCE [LARGE SCALE GENOMIC DNA]</scope>
    <source>
        <strain evidence="2">JCM 13008</strain>
    </source>
</reference>
<evidence type="ECO:0000313" key="2">
    <source>
        <dbReference type="Proteomes" id="UP001501581"/>
    </source>
</evidence>
<protein>
    <recommendedName>
        <fullName evidence="3">Polyketide cyclase / dehydrase and lipid transport</fullName>
    </recommendedName>
</protein>
<sequence length="160" mass="17253">MRALAVADGERVLAGAVAADGAVLAGTAEALYLSWVRGDVRRIGWERVQRASWSPDDGVLAVSEVGEFGGERPVHRFGLEYEARFLAFLRERIASTVLVQRHVPIHGARGVFVIARRAAGGERAVTWLYEFEEGVDVTDPAVLAAAEAALARARDEVGDL</sequence>